<evidence type="ECO:0000259" key="3">
    <source>
        <dbReference type="PROSITE" id="PS50893"/>
    </source>
</evidence>
<feature type="domain" description="ABC transporter" evidence="3">
    <location>
        <begin position="154"/>
        <end position="393"/>
    </location>
</feature>
<feature type="compositionally biased region" description="Polar residues" evidence="2">
    <location>
        <begin position="60"/>
        <end position="84"/>
    </location>
</feature>
<dbReference type="PROSITE" id="PS50893">
    <property type="entry name" value="ABC_TRANSPORTER_2"/>
    <property type="match status" value="1"/>
</dbReference>
<proteinExistence type="inferred from homology"/>
<dbReference type="Pfam" id="PF00005">
    <property type="entry name" value="ABC_tran"/>
    <property type="match status" value="1"/>
</dbReference>
<dbReference type="eggNOG" id="COG1136">
    <property type="taxonomic scope" value="Bacteria"/>
</dbReference>
<dbReference type="SUPFAM" id="SSF52540">
    <property type="entry name" value="P-loop containing nucleoside triphosphate hydrolases"/>
    <property type="match status" value="1"/>
</dbReference>
<feature type="region of interest" description="Disordered" evidence="2">
    <location>
        <begin position="49"/>
        <end position="130"/>
    </location>
</feature>
<dbReference type="PANTHER" id="PTHR24220:SF689">
    <property type="entry name" value="LIPOPROTEIN-RELEASING SYSTEM ATP-BINDING PROTEIN LOLD"/>
    <property type="match status" value="1"/>
</dbReference>
<gene>
    <name evidence="4" type="ORF">BBOH_0893</name>
</gene>
<evidence type="ECO:0000313" key="5">
    <source>
        <dbReference type="Proteomes" id="UP000029096"/>
    </source>
</evidence>
<dbReference type="GO" id="GO:0016887">
    <property type="term" value="F:ATP hydrolysis activity"/>
    <property type="evidence" value="ECO:0007669"/>
    <property type="project" value="InterPro"/>
</dbReference>
<keyword evidence="5" id="KW-1185">Reference proteome</keyword>
<organism evidence="4 5">
    <name type="scientific">Bifidobacterium bohemicum DSM 22767</name>
    <dbReference type="NCBI Taxonomy" id="1437606"/>
    <lineage>
        <taxon>Bacteria</taxon>
        <taxon>Bacillati</taxon>
        <taxon>Actinomycetota</taxon>
        <taxon>Actinomycetes</taxon>
        <taxon>Bifidobacteriales</taxon>
        <taxon>Bifidobacteriaceae</taxon>
        <taxon>Bifidobacterium</taxon>
    </lineage>
</organism>
<dbReference type="AlphaFoldDB" id="A0A086ZHT5"/>
<sequence length="394" mass="41769">MTRNNKTDDMKTTITPEGVNDGMDGMTQKDHDEVPYSVVFDDEAEAVFPVTGDFDETGDNAVTATSAEASDTARSGENAPTSAATGKRRPESEKASETANGNTTTGTSDKSTSDKPGISDKSDSSAAVEPATALSAELDHTTEDEILLKPNPTFGFDHVTYVNGKSGRTVLDNIEWGFFAGKLYAVTDADDEQRRAFLALSGGFANPNSGQVVARSQSIAELEVGKIRAHRIGLIPQHNSLRPDLDAQSNLVFAMRASGRTFLKPLPVVARDLLKTVGFDQAATGVTAGGLDPLNQRRLAIARAISCEAPIIIADDPARGLDKAGRETILQLLARLAHSRDPKRCVIMLAPVVGAPVVGTSEDTDATEAEVNPDDNDNAGSSDYIEAADKVFSF</sequence>
<keyword evidence="4" id="KW-0067">ATP-binding</keyword>
<dbReference type="InterPro" id="IPR003439">
    <property type="entry name" value="ABC_transporter-like_ATP-bd"/>
</dbReference>
<feature type="compositionally biased region" description="Basic and acidic residues" evidence="2">
    <location>
        <begin position="1"/>
        <end position="11"/>
    </location>
</feature>
<evidence type="ECO:0000256" key="1">
    <source>
        <dbReference type="ARBA" id="ARBA00005417"/>
    </source>
</evidence>
<reference evidence="4 5" key="1">
    <citation type="submission" date="2014-03" db="EMBL/GenBank/DDBJ databases">
        <title>Genomics of Bifidobacteria.</title>
        <authorList>
            <person name="Ventura M."/>
            <person name="Milani C."/>
            <person name="Lugli G.A."/>
        </authorList>
    </citation>
    <scope>NUCLEOTIDE SEQUENCE [LARGE SCALE GENOMIC DNA]</scope>
    <source>
        <strain evidence="4 5">DSM 22767</strain>
    </source>
</reference>
<name>A0A086ZHT5_9BIFI</name>
<dbReference type="InterPro" id="IPR027417">
    <property type="entry name" value="P-loop_NTPase"/>
</dbReference>
<dbReference type="GO" id="GO:0005524">
    <property type="term" value="F:ATP binding"/>
    <property type="evidence" value="ECO:0007669"/>
    <property type="project" value="UniProtKB-KW"/>
</dbReference>
<comment type="caution">
    <text evidence="4">The sequence shown here is derived from an EMBL/GenBank/DDBJ whole genome shotgun (WGS) entry which is preliminary data.</text>
</comment>
<dbReference type="STRING" id="1437606.BBOH_0893"/>
<dbReference type="Gene3D" id="3.40.50.300">
    <property type="entry name" value="P-loop containing nucleotide triphosphate hydrolases"/>
    <property type="match status" value="1"/>
</dbReference>
<dbReference type="OrthoDB" id="3239808at2"/>
<feature type="compositionally biased region" description="Low complexity" evidence="2">
    <location>
        <begin position="100"/>
        <end position="110"/>
    </location>
</feature>
<dbReference type="GO" id="GO:0005886">
    <property type="term" value="C:plasma membrane"/>
    <property type="evidence" value="ECO:0007669"/>
    <property type="project" value="TreeGrafter"/>
</dbReference>
<feature type="region of interest" description="Disordered" evidence="2">
    <location>
        <begin position="363"/>
        <end position="382"/>
    </location>
</feature>
<dbReference type="EMBL" id="JGYP01000002">
    <property type="protein sequence ID" value="KFI46085.1"/>
    <property type="molecule type" value="Genomic_DNA"/>
</dbReference>
<evidence type="ECO:0000256" key="2">
    <source>
        <dbReference type="SAM" id="MobiDB-lite"/>
    </source>
</evidence>
<dbReference type="GO" id="GO:0022857">
    <property type="term" value="F:transmembrane transporter activity"/>
    <property type="evidence" value="ECO:0007669"/>
    <property type="project" value="TreeGrafter"/>
</dbReference>
<feature type="compositionally biased region" description="Acidic residues" evidence="2">
    <location>
        <begin position="363"/>
        <end position="377"/>
    </location>
</feature>
<dbReference type="RefSeq" id="WP_052118188.1">
    <property type="nucleotide sequence ID" value="NZ_JDUS01000007.1"/>
</dbReference>
<protein>
    <submittedName>
        <fullName evidence="4">ATP-binding protein of ABC transporter</fullName>
    </submittedName>
</protein>
<dbReference type="InterPro" id="IPR015854">
    <property type="entry name" value="ABC_transpr_LolD-like"/>
</dbReference>
<dbReference type="PANTHER" id="PTHR24220">
    <property type="entry name" value="IMPORT ATP-BINDING PROTEIN"/>
    <property type="match status" value="1"/>
</dbReference>
<comment type="similarity">
    <text evidence="1">Belongs to the ABC transporter superfamily.</text>
</comment>
<accession>A0A086ZHT5</accession>
<evidence type="ECO:0000313" key="4">
    <source>
        <dbReference type="EMBL" id="KFI46085.1"/>
    </source>
</evidence>
<dbReference type="Proteomes" id="UP000029096">
    <property type="component" value="Unassembled WGS sequence"/>
</dbReference>
<feature type="region of interest" description="Disordered" evidence="2">
    <location>
        <begin position="1"/>
        <end position="31"/>
    </location>
</feature>
<keyword evidence="4" id="KW-0547">Nucleotide-binding</keyword>
<feature type="compositionally biased region" description="Basic and acidic residues" evidence="2">
    <location>
        <begin position="111"/>
        <end position="123"/>
    </location>
</feature>